<dbReference type="PANTHER" id="PTHR13479:SF40">
    <property type="entry name" value="SMALL RIBOSOMAL SUBUNIT PROTEIN BS18M"/>
    <property type="match status" value="1"/>
</dbReference>
<evidence type="ECO:0000313" key="6">
    <source>
        <dbReference type="EMBL" id="KAG5192147.1"/>
    </source>
</evidence>
<evidence type="ECO:0000256" key="4">
    <source>
        <dbReference type="RuleBase" id="RU003910"/>
    </source>
</evidence>
<dbReference type="EMBL" id="JAFCMP010000010">
    <property type="protein sequence ID" value="KAG5192147.1"/>
    <property type="molecule type" value="Genomic_DNA"/>
</dbReference>
<gene>
    <name evidence="6" type="ORF">JKP88DRAFT_230493</name>
</gene>
<dbReference type="NCBIfam" id="TIGR00165">
    <property type="entry name" value="S18"/>
    <property type="match status" value="1"/>
</dbReference>
<dbReference type="GO" id="GO:1990904">
    <property type="term" value="C:ribonucleoprotein complex"/>
    <property type="evidence" value="ECO:0007669"/>
    <property type="project" value="UniProtKB-KW"/>
</dbReference>
<name>A0A836CMS6_9STRA</name>
<organism evidence="6 7">
    <name type="scientific">Tribonema minus</name>
    <dbReference type="NCBI Taxonomy" id="303371"/>
    <lineage>
        <taxon>Eukaryota</taxon>
        <taxon>Sar</taxon>
        <taxon>Stramenopiles</taxon>
        <taxon>Ochrophyta</taxon>
        <taxon>PX clade</taxon>
        <taxon>Xanthophyceae</taxon>
        <taxon>Tribonematales</taxon>
        <taxon>Tribonemataceae</taxon>
        <taxon>Tribonema</taxon>
    </lineage>
</organism>
<dbReference type="InterPro" id="IPR036870">
    <property type="entry name" value="Ribosomal_bS18_sf"/>
</dbReference>
<dbReference type="Pfam" id="PF01084">
    <property type="entry name" value="Ribosomal_S18"/>
    <property type="match status" value="1"/>
</dbReference>
<feature type="compositionally biased region" description="Polar residues" evidence="5">
    <location>
        <begin position="107"/>
        <end position="124"/>
    </location>
</feature>
<dbReference type="PRINTS" id="PR00974">
    <property type="entry name" value="RIBOSOMALS18"/>
</dbReference>
<proteinExistence type="inferred from homology"/>
<evidence type="ECO:0000313" key="7">
    <source>
        <dbReference type="Proteomes" id="UP000664859"/>
    </source>
</evidence>
<comment type="similarity">
    <text evidence="1 4">Belongs to the bacterial ribosomal protein bS18 family.</text>
</comment>
<evidence type="ECO:0000256" key="1">
    <source>
        <dbReference type="ARBA" id="ARBA00005589"/>
    </source>
</evidence>
<dbReference type="GO" id="GO:0070181">
    <property type="term" value="F:small ribosomal subunit rRNA binding"/>
    <property type="evidence" value="ECO:0007669"/>
    <property type="project" value="TreeGrafter"/>
</dbReference>
<evidence type="ECO:0000256" key="2">
    <source>
        <dbReference type="ARBA" id="ARBA00022980"/>
    </source>
</evidence>
<evidence type="ECO:0000256" key="5">
    <source>
        <dbReference type="SAM" id="MobiDB-lite"/>
    </source>
</evidence>
<dbReference type="GO" id="GO:0005840">
    <property type="term" value="C:ribosome"/>
    <property type="evidence" value="ECO:0007669"/>
    <property type="project" value="UniProtKB-KW"/>
</dbReference>
<protein>
    <submittedName>
        <fullName evidence="6">Ribosomal protein S18-domain-containing protein</fullName>
    </submittedName>
</protein>
<dbReference type="Proteomes" id="UP000664859">
    <property type="component" value="Unassembled WGS sequence"/>
</dbReference>
<evidence type="ECO:0000256" key="3">
    <source>
        <dbReference type="ARBA" id="ARBA00023274"/>
    </source>
</evidence>
<dbReference type="InterPro" id="IPR001648">
    <property type="entry name" value="Ribosomal_bS18"/>
</dbReference>
<feature type="region of interest" description="Disordered" evidence="5">
    <location>
        <begin position="107"/>
        <end position="129"/>
    </location>
</feature>
<dbReference type="HAMAP" id="MF_00270">
    <property type="entry name" value="Ribosomal_bS18"/>
    <property type="match status" value="1"/>
</dbReference>
<dbReference type="PANTHER" id="PTHR13479">
    <property type="entry name" value="30S RIBOSOMAL PROTEIN S18"/>
    <property type="match status" value="1"/>
</dbReference>
<dbReference type="OrthoDB" id="21463at2759"/>
<dbReference type="AlphaFoldDB" id="A0A836CMS6"/>
<dbReference type="GO" id="GO:0006412">
    <property type="term" value="P:translation"/>
    <property type="evidence" value="ECO:0007669"/>
    <property type="project" value="InterPro"/>
</dbReference>
<reference evidence="6" key="1">
    <citation type="submission" date="2021-02" db="EMBL/GenBank/DDBJ databases">
        <title>First Annotated Genome of the Yellow-green Alga Tribonema minus.</title>
        <authorList>
            <person name="Mahan K.M."/>
        </authorList>
    </citation>
    <scope>NUCLEOTIDE SEQUENCE</scope>
    <source>
        <strain evidence="6">UTEX B ZZ1240</strain>
    </source>
</reference>
<keyword evidence="3 4" id="KW-0687">Ribonucleoprotein</keyword>
<dbReference type="GO" id="GO:0003735">
    <property type="term" value="F:structural constituent of ribosome"/>
    <property type="evidence" value="ECO:0007669"/>
    <property type="project" value="InterPro"/>
</dbReference>
<keyword evidence="2 4" id="KW-0689">Ribosomal protein</keyword>
<comment type="caution">
    <text evidence="6">The sequence shown here is derived from an EMBL/GenBank/DDBJ whole genome shotgun (WGS) entry which is preliminary data.</text>
</comment>
<accession>A0A836CMS6</accession>
<keyword evidence="7" id="KW-1185">Reference proteome</keyword>
<dbReference type="Gene3D" id="4.10.640.10">
    <property type="entry name" value="Ribosomal protein S18"/>
    <property type="match status" value="1"/>
</dbReference>
<dbReference type="SUPFAM" id="SSF46911">
    <property type="entry name" value="Ribosomal protein S18"/>
    <property type="match status" value="1"/>
</dbReference>
<sequence>MFDFTRSRPTQLAPGEVTPWIHKCPGHRQGKSGFSGRCEIFNQWDLHFQNVVLLKRFSSASAMIMPRRRTGLCARCQRKVARTVKRARHMGAIPYIGTYGVKVDTSASQPQARQTWGQQQSSTAAPVGSRFKSLSWDAERGLQ</sequence>